<comment type="subcellular location">
    <subcellularLocation>
        <location evidence="1">Virion</location>
    </subcellularLocation>
</comment>
<evidence type="ECO:0000313" key="3">
    <source>
        <dbReference type="EMBL" id="VEG58144.1"/>
    </source>
</evidence>
<feature type="domain" description="Phage capsid-like C-terminal" evidence="2">
    <location>
        <begin position="24"/>
        <end position="263"/>
    </location>
</feature>
<dbReference type="Proteomes" id="UP000279306">
    <property type="component" value="Chromosome"/>
</dbReference>
<keyword evidence="4" id="KW-1185">Reference proteome</keyword>
<dbReference type="NCBIfam" id="TIGR01554">
    <property type="entry name" value="major_cap_HK97"/>
    <property type="match status" value="1"/>
</dbReference>
<reference evidence="3 4" key="1">
    <citation type="submission" date="2018-12" db="EMBL/GenBank/DDBJ databases">
        <authorList>
            <consortium name="Pathogen Informatics"/>
        </authorList>
    </citation>
    <scope>NUCLEOTIDE SEQUENCE [LARGE SCALE GENOMIC DNA]</scope>
    <source>
        <strain evidence="3 4">NCTC10437</strain>
    </source>
</reference>
<evidence type="ECO:0000313" key="4">
    <source>
        <dbReference type="Proteomes" id="UP000279306"/>
    </source>
</evidence>
<gene>
    <name evidence="3" type="ORF">NCTC10437_05168</name>
</gene>
<organism evidence="3 4">
    <name type="scientific">Mycolicibacterium aurum</name>
    <name type="common">Mycobacterium aurum</name>
    <dbReference type="NCBI Taxonomy" id="1791"/>
    <lineage>
        <taxon>Bacteria</taxon>
        <taxon>Bacillati</taxon>
        <taxon>Actinomycetota</taxon>
        <taxon>Actinomycetes</taxon>
        <taxon>Mycobacteriales</taxon>
        <taxon>Mycobacteriaceae</taxon>
        <taxon>Mycolicibacterium</taxon>
    </lineage>
</organism>
<dbReference type="InterPro" id="IPR024455">
    <property type="entry name" value="Phage_capsid"/>
</dbReference>
<dbReference type="Pfam" id="PF05065">
    <property type="entry name" value="Phage_capsid"/>
    <property type="match status" value="1"/>
</dbReference>
<protein>
    <submittedName>
        <fullName evidence="3">Phage capsid protein</fullName>
    </submittedName>
</protein>
<sequence length="273" mass="28855">MTMLHTNTADAFTPEDYGNLVDLAVKAQSVAARTATVVATNKVAINFPVWKADPEVAWYNENDTIAEDDGETEEVSVTPTKTAGIVPLSNEIASDSTPDVADLAGKGLANKIIRATDAAYLGNTTPKGPDGLLSIAYTAVDTGAALTNLDPFVEARFAAEAAGSELTSWIVSPETAEALSKLKVGSGSNQSLIQFVEDGLTIAGLPVVRSNQVDAATLFWGIPKDHVVLVMREGTRVEKFPNVHQDGIWLRAVSRLGVGFLNEPGVVRGYDAT</sequence>
<evidence type="ECO:0000259" key="2">
    <source>
        <dbReference type="Pfam" id="PF05065"/>
    </source>
</evidence>
<name>A0A448J0F3_MYCAU</name>
<dbReference type="AlphaFoldDB" id="A0A448J0F3"/>
<dbReference type="SUPFAM" id="SSF56563">
    <property type="entry name" value="Major capsid protein gp5"/>
    <property type="match status" value="1"/>
</dbReference>
<evidence type="ECO:0000256" key="1">
    <source>
        <dbReference type="ARBA" id="ARBA00004328"/>
    </source>
</evidence>
<proteinExistence type="predicted"/>
<dbReference type="STRING" id="1791.GCA_001049355_04080"/>
<dbReference type="OrthoDB" id="3233650at2"/>
<dbReference type="RefSeq" id="WP_048633946.1">
    <property type="nucleotide sequence ID" value="NZ_CVQQ01000015.1"/>
</dbReference>
<dbReference type="Gene3D" id="3.30.2400.10">
    <property type="entry name" value="Major capsid protein gp5"/>
    <property type="match status" value="1"/>
</dbReference>
<dbReference type="InterPro" id="IPR054612">
    <property type="entry name" value="Phage_capsid-like_C"/>
</dbReference>
<dbReference type="Gene3D" id="3.30.2320.10">
    <property type="entry name" value="hypothetical protein PF0899 domain"/>
    <property type="match status" value="1"/>
</dbReference>
<dbReference type="EMBL" id="LR134356">
    <property type="protein sequence ID" value="VEG58144.1"/>
    <property type="molecule type" value="Genomic_DNA"/>
</dbReference>
<accession>A0A448J0F3</accession>
<dbReference type="KEGG" id="mauu:NCTC10437_05168"/>